<dbReference type="Gene3D" id="3.40.50.880">
    <property type="match status" value="1"/>
</dbReference>
<accession>A0A1E5QBX0</accession>
<evidence type="ECO:0000313" key="2">
    <source>
        <dbReference type="Proteomes" id="UP000095347"/>
    </source>
</evidence>
<dbReference type="GO" id="GO:0016811">
    <property type="term" value="F:hydrolase activity, acting on carbon-nitrogen (but not peptide) bonds, in linear amides"/>
    <property type="evidence" value="ECO:0007669"/>
    <property type="project" value="InterPro"/>
</dbReference>
<name>A0A1E5QBX0_9PROT</name>
<dbReference type="PROSITE" id="PS51273">
    <property type="entry name" value="GATASE_TYPE_1"/>
    <property type="match status" value="1"/>
</dbReference>
<organism evidence="1 2">
    <name type="scientific">Magnetovibrio blakemorei</name>
    <dbReference type="NCBI Taxonomy" id="28181"/>
    <lineage>
        <taxon>Bacteria</taxon>
        <taxon>Pseudomonadati</taxon>
        <taxon>Pseudomonadota</taxon>
        <taxon>Alphaproteobacteria</taxon>
        <taxon>Rhodospirillales</taxon>
        <taxon>Magnetovibrionaceae</taxon>
        <taxon>Magnetovibrio</taxon>
    </lineage>
</organism>
<dbReference type="InterPro" id="IPR011697">
    <property type="entry name" value="Peptidase_C26"/>
</dbReference>
<dbReference type="RefSeq" id="WP_069956449.1">
    <property type="nucleotide sequence ID" value="NZ_MCGG01000003.1"/>
</dbReference>
<sequence>MIIFVSMRSSPSPTYHEKRDAISHDWCRLFDAFGLRPVLVSNAMDDPVGFLDVLPGRGLLLTGGDDIGTVNRDRTEGLLLEAALTRQLPVFGVCRGLQMINQYFGGTLTRNLGGGHLAQQHEIEIVDDLNGVLPVGAVTVNSFHNDGVTTNGLAEELCAFALSDNSIVEGLYHPLHPITAIQWHPERDNLGRAMDKILLQRWLKQCA</sequence>
<dbReference type="OrthoDB" id="9813383at2"/>
<comment type="caution">
    <text evidence="1">The sequence shown here is derived from an EMBL/GenBank/DDBJ whole genome shotgun (WGS) entry which is preliminary data.</text>
</comment>
<evidence type="ECO:0000313" key="1">
    <source>
        <dbReference type="EMBL" id="OEJ69565.1"/>
    </source>
</evidence>
<dbReference type="STRING" id="28181.BEN30_02490"/>
<proteinExistence type="predicted"/>
<dbReference type="InterPro" id="IPR044668">
    <property type="entry name" value="PuuD-like"/>
</dbReference>
<gene>
    <name evidence="1" type="ORF">BEN30_02490</name>
</gene>
<dbReference type="PANTHER" id="PTHR43235">
    <property type="entry name" value="GLUTAMINE AMIDOTRANSFERASE PB2B2.05-RELATED"/>
    <property type="match status" value="1"/>
</dbReference>
<dbReference type="GO" id="GO:0005829">
    <property type="term" value="C:cytosol"/>
    <property type="evidence" value="ECO:0007669"/>
    <property type="project" value="TreeGrafter"/>
</dbReference>
<dbReference type="InterPro" id="IPR029062">
    <property type="entry name" value="Class_I_gatase-like"/>
</dbReference>
<dbReference type="PANTHER" id="PTHR43235:SF1">
    <property type="entry name" value="GLUTAMINE AMIDOTRANSFERASE PB2B2.05-RELATED"/>
    <property type="match status" value="1"/>
</dbReference>
<keyword evidence="2" id="KW-1185">Reference proteome</keyword>
<dbReference type="Pfam" id="PF07722">
    <property type="entry name" value="Peptidase_C26"/>
    <property type="match status" value="1"/>
</dbReference>
<dbReference type="EMBL" id="MCGG01000003">
    <property type="protein sequence ID" value="OEJ69565.1"/>
    <property type="molecule type" value="Genomic_DNA"/>
</dbReference>
<dbReference type="SUPFAM" id="SSF52317">
    <property type="entry name" value="Class I glutamine amidotransferase-like"/>
    <property type="match status" value="1"/>
</dbReference>
<dbReference type="Proteomes" id="UP000095347">
    <property type="component" value="Unassembled WGS sequence"/>
</dbReference>
<reference evidence="2" key="1">
    <citation type="submission" date="2016-07" db="EMBL/GenBank/DDBJ databases">
        <authorList>
            <person name="Florea S."/>
            <person name="Webb J.S."/>
            <person name="Jaromczyk J."/>
            <person name="Schardl C.L."/>
        </authorList>
    </citation>
    <scope>NUCLEOTIDE SEQUENCE [LARGE SCALE GENOMIC DNA]</scope>
    <source>
        <strain evidence="2">MV-1</strain>
    </source>
</reference>
<protein>
    <submittedName>
        <fullName evidence="1">Uncharacterized protein</fullName>
    </submittedName>
</protein>
<dbReference type="AlphaFoldDB" id="A0A1E5QBX0"/>